<evidence type="ECO:0000259" key="10">
    <source>
        <dbReference type="PROSITE" id="PS50109"/>
    </source>
</evidence>
<dbReference type="PROSITE" id="PS50109">
    <property type="entry name" value="HIS_KIN"/>
    <property type="match status" value="1"/>
</dbReference>
<feature type="transmembrane region" description="Helical" evidence="9">
    <location>
        <begin position="33"/>
        <end position="55"/>
    </location>
</feature>
<name>A0ABP9FMD9_9ACTN</name>
<dbReference type="EMBL" id="BAABLV010000026">
    <property type="protein sequence ID" value="GAA4899515.1"/>
    <property type="molecule type" value="Genomic_DNA"/>
</dbReference>
<feature type="transmembrane region" description="Helical" evidence="9">
    <location>
        <begin position="218"/>
        <end position="234"/>
    </location>
</feature>
<dbReference type="PANTHER" id="PTHR24421">
    <property type="entry name" value="NITRATE/NITRITE SENSOR PROTEIN NARX-RELATED"/>
    <property type="match status" value="1"/>
</dbReference>
<dbReference type="InterPro" id="IPR005467">
    <property type="entry name" value="His_kinase_dom"/>
</dbReference>
<feature type="domain" description="Histidine kinase" evidence="10">
    <location>
        <begin position="442"/>
        <end position="525"/>
    </location>
</feature>
<organism evidence="11 12">
    <name type="scientific">Tessaracoccus lubricantis</name>
    <dbReference type="NCBI Taxonomy" id="545543"/>
    <lineage>
        <taxon>Bacteria</taxon>
        <taxon>Bacillati</taxon>
        <taxon>Actinomycetota</taxon>
        <taxon>Actinomycetes</taxon>
        <taxon>Propionibacteriales</taxon>
        <taxon>Propionibacteriaceae</taxon>
        <taxon>Tessaracoccus</taxon>
    </lineage>
</organism>
<dbReference type="InterPro" id="IPR050482">
    <property type="entry name" value="Sensor_HK_TwoCompSys"/>
</dbReference>
<dbReference type="EC" id="2.7.13.3" evidence="2"/>
<evidence type="ECO:0000256" key="7">
    <source>
        <dbReference type="ARBA" id="ARBA00022840"/>
    </source>
</evidence>
<dbReference type="Pfam" id="PF07730">
    <property type="entry name" value="HisKA_3"/>
    <property type="match status" value="1"/>
</dbReference>
<keyword evidence="7" id="KW-0067">ATP-binding</keyword>
<dbReference type="PANTHER" id="PTHR24421:SF10">
    <property type="entry name" value="NITRATE_NITRITE SENSOR PROTEIN NARQ"/>
    <property type="match status" value="1"/>
</dbReference>
<dbReference type="Gene3D" id="3.30.565.10">
    <property type="entry name" value="Histidine kinase-like ATPase, C-terminal domain"/>
    <property type="match status" value="1"/>
</dbReference>
<keyword evidence="8" id="KW-0902">Two-component regulatory system</keyword>
<evidence type="ECO:0000256" key="3">
    <source>
        <dbReference type="ARBA" id="ARBA00022553"/>
    </source>
</evidence>
<evidence type="ECO:0000256" key="8">
    <source>
        <dbReference type="ARBA" id="ARBA00023012"/>
    </source>
</evidence>
<keyword evidence="9" id="KW-0812">Transmembrane</keyword>
<sequence>MRRLADLALAALTLGGAAALTFGQGFGIAEFAFVAILWALLTLALRHAAITWLTAHAQRRRAAELARTTPTEAALRAADEESERMATDIRATLHATLEAIAHEVTLARSAAPDRAVEHLEAIQRHAVVATTELRRMLGLLRATHPSDDAAPPPAHRRPRRVLRLVAVGLMQLEIIATSQLWAEGNGAVDPAEPLLMVTQLTLSTMALAVFFAPVDAPLACLCTAGLFALGFAVGAPLLDGVWLGIVLALLSWRIIARPAVPRWGLVALVALWAAAGTSIATFSPGNLGVHCVMVGSATATAVAVRLGDRTRTDAEARAATAAGELASETARAVRERRLEVARTLHDALSGTVGVVVAQTGAAEVLWRSRPDQAKAALEVVAEAVAHARVDLERVALGPAPQQRPGLAEIPGLVRRMRDAGIDVVLVALPASAPQEAGAAAYRIVQECLANVARHAPGAAAEVHVALRDGDLSISVSDDGPGLSPTDRGGYGLTGLRERVGLLGGRLTLDSTPPGLRVLARLPIRQEVA</sequence>
<evidence type="ECO:0000256" key="1">
    <source>
        <dbReference type="ARBA" id="ARBA00000085"/>
    </source>
</evidence>
<comment type="caution">
    <text evidence="11">The sequence shown here is derived from an EMBL/GenBank/DDBJ whole genome shotgun (WGS) entry which is preliminary data.</text>
</comment>
<protein>
    <recommendedName>
        <fullName evidence="2">histidine kinase</fullName>
        <ecNumber evidence="2">2.7.13.3</ecNumber>
    </recommendedName>
</protein>
<evidence type="ECO:0000256" key="4">
    <source>
        <dbReference type="ARBA" id="ARBA00022679"/>
    </source>
</evidence>
<evidence type="ECO:0000256" key="6">
    <source>
        <dbReference type="ARBA" id="ARBA00022777"/>
    </source>
</evidence>
<keyword evidence="12" id="KW-1185">Reference proteome</keyword>
<proteinExistence type="predicted"/>
<dbReference type="Proteomes" id="UP001501521">
    <property type="component" value="Unassembled WGS sequence"/>
</dbReference>
<gene>
    <name evidence="11" type="ORF">GCM10025789_17190</name>
</gene>
<evidence type="ECO:0000256" key="2">
    <source>
        <dbReference type="ARBA" id="ARBA00012438"/>
    </source>
</evidence>
<evidence type="ECO:0000313" key="12">
    <source>
        <dbReference type="Proteomes" id="UP001501521"/>
    </source>
</evidence>
<feature type="transmembrane region" description="Helical" evidence="9">
    <location>
        <begin position="240"/>
        <end position="256"/>
    </location>
</feature>
<dbReference type="Gene3D" id="1.20.5.1930">
    <property type="match status" value="1"/>
</dbReference>
<keyword evidence="9" id="KW-0472">Membrane</keyword>
<dbReference type="InterPro" id="IPR011712">
    <property type="entry name" value="Sig_transdc_His_kin_sub3_dim/P"/>
</dbReference>
<dbReference type="SMART" id="SM00387">
    <property type="entry name" value="HATPase_c"/>
    <property type="match status" value="1"/>
</dbReference>
<keyword evidence="4" id="KW-0808">Transferase</keyword>
<dbReference type="RefSeq" id="WP_345581880.1">
    <property type="nucleotide sequence ID" value="NZ_BAABLV010000026.1"/>
</dbReference>
<dbReference type="InterPro" id="IPR036890">
    <property type="entry name" value="HATPase_C_sf"/>
</dbReference>
<dbReference type="Pfam" id="PF02518">
    <property type="entry name" value="HATPase_c"/>
    <property type="match status" value="1"/>
</dbReference>
<reference evidence="12" key="1">
    <citation type="journal article" date="2019" name="Int. J. Syst. Evol. Microbiol.">
        <title>The Global Catalogue of Microorganisms (GCM) 10K type strain sequencing project: providing services to taxonomists for standard genome sequencing and annotation.</title>
        <authorList>
            <consortium name="The Broad Institute Genomics Platform"/>
            <consortium name="The Broad Institute Genome Sequencing Center for Infectious Disease"/>
            <person name="Wu L."/>
            <person name="Ma J."/>
        </authorList>
    </citation>
    <scope>NUCLEOTIDE SEQUENCE [LARGE SCALE GENOMIC DNA]</scope>
    <source>
        <strain evidence="12">JCM 19125</strain>
    </source>
</reference>
<accession>A0ABP9FMD9</accession>
<evidence type="ECO:0000256" key="5">
    <source>
        <dbReference type="ARBA" id="ARBA00022741"/>
    </source>
</evidence>
<feature type="transmembrane region" description="Helical" evidence="9">
    <location>
        <begin position="263"/>
        <end position="281"/>
    </location>
</feature>
<evidence type="ECO:0000256" key="9">
    <source>
        <dbReference type="SAM" id="Phobius"/>
    </source>
</evidence>
<keyword evidence="5" id="KW-0547">Nucleotide-binding</keyword>
<keyword evidence="9" id="KW-1133">Transmembrane helix</keyword>
<dbReference type="InterPro" id="IPR003594">
    <property type="entry name" value="HATPase_dom"/>
</dbReference>
<keyword evidence="3" id="KW-0597">Phosphoprotein</keyword>
<evidence type="ECO:0000313" key="11">
    <source>
        <dbReference type="EMBL" id="GAA4899515.1"/>
    </source>
</evidence>
<dbReference type="SUPFAM" id="SSF55874">
    <property type="entry name" value="ATPase domain of HSP90 chaperone/DNA topoisomerase II/histidine kinase"/>
    <property type="match status" value="1"/>
</dbReference>
<comment type="catalytic activity">
    <reaction evidence="1">
        <text>ATP + protein L-histidine = ADP + protein N-phospho-L-histidine.</text>
        <dbReference type="EC" id="2.7.13.3"/>
    </reaction>
</comment>
<keyword evidence="6" id="KW-0418">Kinase</keyword>
<dbReference type="CDD" id="cd16917">
    <property type="entry name" value="HATPase_UhpB-NarQ-NarX-like"/>
    <property type="match status" value="1"/>
</dbReference>